<feature type="compositionally biased region" description="Polar residues" evidence="16">
    <location>
        <begin position="349"/>
        <end position="380"/>
    </location>
</feature>
<dbReference type="Pfam" id="PF00249">
    <property type="entry name" value="Myb_DNA-binding"/>
    <property type="match status" value="1"/>
</dbReference>
<evidence type="ECO:0000256" key="7">
    <source>
        <dbReference type="ARBA" id="ARBA00022990"/>
    </source>
</evidence>
<feature type="domain" description="HTH myb-type" evidence="19">
    <location>
        <begin position="792"/>
        <end position="852"/>
    </location>
</feature>
<keyword evidence="3" id="KW-0479">Metal-binding</keyword>
<dbReference type="Pfam" id="PF00569">
    <property type="entry name" value="ZZ"/>
    <property type="match status" value="1"/>
</dbReference>
<feature type="compositionally biased region" description="Polar residues" evidence="16">
    <location>
        <begin position="759"/>
        <end position="768"/>
    </location>
</feature>
<evidence type="ECO:0000256" key="14">
    <source>
        <dbReference type="ARBA" id="ARBA00068620"/>
    </source>
</evidence>
<dbReference type="GO" id="GO:0003677">
    <property type="term" value="F:DNA binding"/>
    <property type="evidence" value="ECO:0007669"/>
    <property type="project" value="UniProtKB-KW"/>
</dbReference>
<evidence type="ECO:0000256" key="10">
    <source>
        <dbReference type="ARBA" id="ARBA00023163"/>
    </source>
</evidence>
<feature type="region of interest" description="Disordered" evidence="16">
    <location>
        <begin position="746"/>
        <end position="768"/>
    </location>
</feature>
<dbReference type="InterPro" id="IPR001005">
    <property type="entry name" value="SANT/Myb"/>
</dbReference>
<evidence type="ECO:0000256" key="11">
    <source>
        <dbReference type="ARBA" id="ARBA00023242"/>
    </source>
</evidence>
<dbReference type="PANTHER" id="PTHR22705:SF0">
    <property type="entry name" value="ZZ-TYPE ZINC FINGER-CONTAINING PROTEIN 3"/>
    <property type="match status" value="1"/>
</dbReference>
<evidence type="ECO:0000313" key="20">
    <source>
        <dbReference type="Ensembl" id="ENSENLP00000053929.1"/>
    </source>
</evidence>
<feature type="region of interest" description="Disordered" evidence="16">
    <location>
        <begin position="1"/>
        <end position="414"/>
    </location>
</feature>
<dbReference type="FunFam" id="1.10.10.60:FF:000128">
    <property type="entry name" value="Putative ZZ-type zinc finger-containing protein 3"/>
    <property type="match status" value="1"/>
</dbReference>
<feature type="compositionally biased region" description="Low complexity" evidence="16">
    <location>
        <begin position="1"/>
        <end position="14"/>
    </location>
</feature>
<evidence type="ECO:0000256" key="4">
    <source>
        <dbReference type="ARBA" id="ARBA00022771"/>
    </source>
</evidence>
<dbReference type="Proteomes" id="UP000472264">
    <property type="component" value="Chromosome 17"/>
</dbReference>
<dbReference type="GO" id="GO:0140672">
    <property type="term" value="C:ATAC complex"/>
    <property type="evidence" value="ECO:0007669"/>
    <property type="project" value="UniProtKB-ARBA"/>
</dbReference>
<dbReference type="CDD" id="cd00167">
    <property type="entry name" value="SANT"/>
    <property type="match status" value="1"/>
</dbReference>
<dbReference type="OMA" id="GKQNTKQ"/>
<feature type="domain" description="Myb-like" evidence="17">
    <location>
        <begin position="792"/>
        <end position="848"/>
    </location>
</feature>
<feature type="compositionally biased region" description="Polar residues" evidence="16">
    <location>
        <begin position="30"/>
        <end position="42"/>
    </location>
</feature>
<dbReference type="Gene3D" id="3.30.60.90">
    <property type="match status" value="1"/>
</dbReference>
<dbReference type="Gene3D" id="1.10.10.60">
    <property type="entry name" value="Homeodomain-like"/>
    <property type="match status" value="1"/>
</dbReference>
<keyword evidence="1" id="KW-1017">Isopeptide bond</keyword>
<keyword evidence="11" id="KW-0539">Nucleus</keyword>
<feature type="compositionally biased region" description="Acidic residues" evidence="16">
    <location>
        <begin position="917"/>
        <end position="926"/>
    </location>
</feature>
<dbReference type="CDD" id="cd02341">
    <property type="entry name" value="ZZ_ZZZ3"/>
    <property type="match status" value="1"/>
</dbReference>
<feature type="compositionally biased region" description="Basic and acidic residues" evidence="16">
    <location>
        <begin position="52"/>
        <end position="190"/>
    </location>
</feature>
<evidence type="ECO:0000256" key="8">
    <source>
        <dbReference type="ARBA" id="ARBA00023015"/>
    </source>
</evidence>
<evidence type="ECO:0000256" key="5">
    <source>
        <dbReference type="ARBA" id="ARBA00022833"/>
    </source>
</evidence>
<dbReference type="InterPro" id="IPR000433">
    <property type="entry name" value="Znf_ZZ"/>
</dbReference>
<reference evidence="20" key="1">
    <citation type="submission" date="2021-04" db="EMBL/GenBank/DDBJ databases">
        <authorList>
            <consortium name="Wellcome Sanger Institute Data Sharing"/>
        </authorList>
    </citation>
    <scope>NUCLEOTIDE SEQUENCE [LARGE SCALE GENOMIC DNA]</scope>
</reference>
<dbReference type="InterPro" id="IPR043145">
    <property type="entry name" value="Znf_ZZ_sf"/>
</dbReference>
<keyword evidence="10" id="KW-0804">Transcription</keyword>
<dbReference type="PROSITE" id="PS51294">
    <property type="entry name" value="HTH_MYB"/>
    <property type="match status" value="1"/>
</dbReference>
<dbReference type="AlphaFoldDB" id="A0A665XDG0"/>
<name>A0A665XDG0_ECHNA</name>
<dbReference type="Ensembl" id="ENSENLT00000055205.1">
    <property type="protein sequence ID" value="ENSENLP00000053929.1"/>
    <property type="gene ID" value="ENSENLG00000022478.1"/>
</dbReference>
<organism evidence="20 21">
    <name type="scientific">Echeneis naucrates</name>
    <name type="common">Live sharksucker</name>
    <dbReference type="NCBI Taxonomy" id="173247"/>
    <lineage>
        <taxon>Eukaryota</taxon>
        <taxon>Metazoa</taxon>
        <taxon>Chordata</taxon>
        <taxon>Craniata</taxon>
        <taxon>Vertebrata</taxon>
        <taxon>Euteleostomi</taxon>
        <taxon>Actinopterygii</taxon>
        <taxon>Neopterygii</taxon>
        <taxon>Teleostei</taxon>
        <taxon>Neoteleostei</taxon>
        <taxon>Acanthomorphata</taxon>
        <taxon>Carangaria</taxon>
        <taxon>Carangiformes</taxon>
        <taxon>Echeneidae</taxon>
        <taxon>Echeneis</taxon>
    </lineage>
</organism>
<dbReference type="PANTHER" id="PTHR22705">
    <property type="entry name" value="ZINC FINGER, ZZ DOMAIN CONTAINING 3"/>
    <property type="match status" value="1"/>
</dbReference>
<evidence type="ECO:0000256" key="12">
    <source>
        <dbReference type="ARBA" id="ARBA00053098"/>
    </source>
</evidence>
<feature type="compositionally biased region" description="Polar residues" evidence="16">
    <location>
        <begin position="453"/>
        <end position="473"/>
    </location>
</feature>
<feature type="compositionally biased region" description="Acidic residues" evidence="16">
    <location>
        <begin position="620"/>
        <end position="629"/>
    </location>
</feature>
<feature type="region of interest" description="Disordered" evidence="16">
    <location>
        <begin position="906"/>
        <end position="926"/>
    </location>
</feature>
<proteinExistence type="predicted"/>
<evidence type="ECO:0000256" key="2">
    <source>
        <dbReference type="ARBA" id="ARBA00022553"/>
    </source>
</evidence>
<gene>
    <name evidence="20" type="primary">zzz3</name>
</gene>
<dbReference type="InParanoid" id="A0A665XDG0"/>
<protein>
    <recommendedName>
        <fullName evidence="14">ZZ-type zinc finger-containing protein 3</fullName>
    </recommendedName>
</protein>
<evidence type="ECO:0000256" key="13">
    <source>
        <dbReference type="ARBA" id="ARBA00062553"/>
    </source>
</evidence>
<evidence type="ECO:0000256" key="1">
    <source>
        <dbReference type="ARBA" id="ARBA00022499"/>
    </source>
</evidence>
<feature type="compositionally biased region" description="Basic and acidic residues" evidence="16">
    <location>
        <begin position="264"/>
        <end position="274"/>
    </location>
</feature>
<evidence type="ECO:0000313" key="21">
    <source>
        <dbReference type="Proteomes" id="UP000472264"/>
    </source>
</evidence>
<reference evidence="20" key="2">
    <citation type="submission" date="2025-08" db="UniProtKB">
        <authorList>
            <consortium name="Ensembl"/>
        </authorList>
    </citation>
    <scope>IDENTIFICATION</scope>
</reference>
<dbReference type="GO" id="GO:0051726">
    <property type="term" value="P:regulation of cell cycle"/>
    <property type="evidence" value="ECO:0007669"/>
    <property type="project" value="UniProtKB-ARBA"/>
</dbReference>
<dbReference type="InterPro" id="IPR017930">
    <property type="entry name" value="Myb_dom"/>
</dbReference>
<dbReference type="PROSITE" id="PS50090">
    <property type="entry name" value="MYB_LIKE"/>
    <property type="match status" value="1"/>
</dbReference>
<dbReference type="SMART" id="SM00717">
    <property type="entry name" value="SANT"/>
    <property type="match status" value="1"/>
</dbReference>
<keyword evidence="6" id="KW-0832">Ubl conjugation</keyword>
<dbReference type="InterPro" id="IPR041981">
    <property type="entry name" value="ZZZ3_ZZ"/>
</dbReference>
<evidence type="ECO:0000256" key="3">
    <source>
        <dbReference type="ARBA" id="ARBA00022723"/>
    </source>
</evidence>
<keyword evidence="7" id="KW-0007">Acetylation</keyword>
<dbReference type="PROSITE" id="PS50135">
    <property type="entry name" value="ZF_ZZ_2"/>
    <property type="match status" value="1"/>
</dbReference>
<sequence>MAASRSSRVTRSSVGLNGLDENFCGRTLRNRSIAQPEETSVSPVPRARSPKKKQDAKQDTKQDNKQESKQDAKQDAKQDNKQESKQDAKQDNKQESKQDAKQDNKQESKQDAKQDTKQDTKQDAKQDTKQDAKQDTKQDAKQESKQDAKQESKQDAKQEGKQESKQDVKQDSKQDAKHDTKQDAKQDTQHDGQQQASLQRKETDLNASPAEVEQWTSSRKRGVSCLEKDITSEKPENCDRGKGVRGASPQIKRAKRCSRSGEPQGHEEHPEPQKAESPVSLPEPNKDNSCEEFPSQNSALVAPSSPVLNKEEDEVTGAKAEDGHVECDGAPQPPNAYKASNGLGENKAEQSSTLTEEPSANPTSATNSPLLLNGSSQAGAPSSPDPAVPCRNSVPGQVEVSGSSAPPLEGVAEDPVPELIVVKEHEVEEMEVDVVGEPLCLAHEEQVTECESDTNGRPLTPVQETAASTSATTPNVNSSPINNSNSGETTPPLATTPSPTEPGCNPSISNTPPSFTELYEHRYTLRTSPRRAANGGKATSSKPSSPPRDNGPLREEGEVMVGPEEDCPMVEESAPSDSIGALSEEPPSVVPGDNAGGEVGGSVDSKESECSKEITQSQAAEEEEEEEEPDVYYFESDHLALQHNKDYQRLLQTIGVLEAQRTQAILDLETLARHQREALADPISFVEQLQKRVDLGLPCPQRVVQLPDIAWEQYTSGLGDFEREFCDKKRKTRRLKLIFDKGLPLRPKSPVEPKKEGESSTMYSSLPTSDAPENGSICPLFFLFLTSIHSFNPDTFNQLWTVEEQKKLEQLLVKFPPEEVESRRWQKIADELGNRTAKQVASRVQKYFIKLTKAGIPVPGRTPNLCMYTKKASSKRQHHLNKHLYRPSTFLTSYEPPVYMDEDDERSAYYSSVQDPSADDSDEESVPVELRNLPEYKELLELKRLKKQKLQEIQEDKVGVRHIGYKCDVCGMEPIQGVRWHCQDCPPDNSVDFCSNCSDCLLKTETHKPNHHLEPVYQPETFLDRDYCLPQSTGYNYLDPNYFPANR</sequence>
<dbReference type="SUPFAM" id="SSF46689">
    <property type="entry name" value="Homeodomain-like"/>
    <property type="match status" value="1"/>
</dbReference>
<evidence type="ECO:0000256" key="16">
    <source>
        <dbReference type="SAM" id="MobiDB-lite"/>
    </source>
</evidence>
<keyword evidence="5" id="KW-0862">Zinc</keyword>
<keyword evidence="9" id="KW-0238">DNA-binding</keyword>
<feature type="compositionally biased region" description="Basic and acidic residues" evidence="16">
    <location>
        <begin position="749"/>
        <end position="758"/>
    </location>
</feature>
<reference evidence="20" key="3">
    <citation type="submission" date="2025-09" db="UniProtKB">
        <authorList>
            <consortium name="Ensembl"/>
        </authorList>
    </citation>
    <scope>IDENTIFICATION</scope>
</reference>
<feature type="domain" description="ZZ-type" evidence="18">
    <location>
        <begin position="962"/>
        <end position="1021"/>
    </location>
</feature>
<dbReference type="InterPro" id="IPR009057">
    <property type="entry name" value="Homeodomain-like_sf"/>
</dbReference>
<evidence type="ECO:0000256" key="9">
    <source>
        <dbReference type="ARBA" id="ARBA00023125"/>
    </source>
</evidence>
<evidence type="ECO:0000256" key="15">
    <source>
        <dbReference type="PROSITE-ProRule" id="PRU00228"/>
    </source>
</evidence>
<feature type="region of interest" description="Disordered" evidence="16">
    <location>
        <begin position="446"/>
        <end position="629"/>
    </location>
</feature>
<evidence type="ECO:0000259" key="19">
    <source>
        <dbReference type="PROSITE" id="PS51294"/>
    </source>
</evidence>
<keyword evidence="4 15" id="KW-0863">Zinc-finger</keyword>
<evidence type="ECO:0000259" key="18">
    <source>
        <dbReference type="PROSITE" id="PS50135"/>
    </source>
</evidence>
<evidence type="ECO:0000259" key="17">
    <source>
        <dbReference type="PROSITE" id="PS50090"/>
    </source>
</evidence>
<accession>A0A665XDG0</accession>
<comment type="function">
    <text evidence="12">Histone H3 reader that is required for the ATAC complex-mediated maintenance of histone acetylation and gene activation. Component of the ATAC complex, a complex with histone acetyltransferase activity on histones H3 and H4.</text>
</comment>
<comment type="subunit">
    <text evidence="13">Component of the ADA2A-containing complex (ATAC), composed of KAT14, KAT2A, TADA2L, TADA3L, ZZ3, MBIP, WDR5, YEATS2, CCDC101 and DR1. Interacts via (ZZ-type zinc finger) with histone H3 in a methylation-independent manner and acetylation on 'Lys-4' (H3K4ac) moderately enhances the interaction.</text>
</comment>
<dbReference type="FunCoup" id="A0A665XDG0">
    <property type="interactions" value="1181"/>
</dbReference>
<keyword evidence="21" id="KW-1185">Reference proteome</keyword>
<dbReference type="InterPro" id="IPR037830">
    <property type="entry name" value="ZZZ3"/>
</dbReference>
<feature type="compositionally biased region" description="Basic and acidic residues" evidence="16">
    <location>
        <begin position="226"/>
        <end position="242"/>
    </location>
</feature>
<keyword evidence="8" id="KW-0805">Transcription regulation</keyword>
<feature type="compositionally biased region" description="Low complexity" evidence="16">
    <location>
        <begin position="474"/>
        <end position="502"/>
    </location>
</feature>
<evidence type="ECO:0000256" key="6">
    <source>
        <dbReference type="ARBA" id="ARBA00022843"/>
    </source>
</evidence>
<dbReference type="GO" id="GO:0008270">
    <property type="term" value="F:zinc ion binding"/>
    <property type="evidence" value="ECO:0007669"/>
    <property type="project" value="UniProtKB-KW"/>
</dbReference>
<dbReference type="GO" id="GO:0051302">
    <property type="term" value="P:regulation of cell division"/>
    <property type="evidence" value="ECO:0007669"/>
    <property type="project" value="UniProtKB-ARBA"/>
</dbReference>
<dbReference type="SUPFAM" id="SSF57850">
    <property type="entry name" value="RING/U-box"/>
    <property type="match status" value="1"/>
</dbReference>
<keyword evidence="2" id="KW-0597">Phosphoprotein</keyword>